<keyword evidence="2" id="KW-1185">Reference proteome</keyword>
<evidence type="ECO:0000313" key="1">
    <source>
        <dbReference type="EMBL" id="KAK9918444.1"/>
    </source>
</evidence>
<evidence type="ECO:0000313" key="2">
    <source>
        <dbReference type="Proteomes" id="UP001491310"/>
    </source>
</evidence>
<dbReference type="Proteomes" id="UP001491310">
    <property type="component" value="Unassembled WGS sequence"/>
</dbReference>
<organism evidence="1 2">
    <name type="scientific">Coccomyxa subellipsoidea</name>
    <dbReference type="NCBI Taxonomy" id="248742"/>
    <lineage>
        <taxon>Eukaryota</taxon>
        <taxon>Viridiplantae</taxon>
        <taxon>Chlorophyta</taxon>
        <taxon>core chlorophytes</taxon>
        <taxon>Trebouxiophyceae</taxon>
        <taxon>Trebouxiophyceae incertae sedis</taxon>
        <taxon>Coccomyxaceae</taxon>
        <taxon>Coccomyxa</taxon>
    </lineage>
</organism>
<comment type="caution">
    <text evidence="1">The sequence shown here is derived from an EMBL/GenBank/DDBJ whole genome shotgun (WGS) entry which is preliminary data.</text>
</comment>
<sequence>MFDGKSFAKLLSTPARPGSKKVSVYVHIPLHMAARRRKEKQQRTSRQFACTREPYRASCELALKLAAEMHSAKAIVLGRMSPKEYIAGVDLSLGAHTGGRWRSS</sequence>
<name>A0ABR2Z2N8_9CHLO</name>
<proteinExistence type="predicted"/>
<gene>
    <name evidence="1" type="ORF">WJX75_004131</name>
</gene>
<accession>A0ABR2Z2N8</accession>
<reference evidence="1 2" key="1">
    <citation type="journal article" date="2024" name="Nat. Commun.">
        <title>Phylogenomics reveals the evolutionary origins of lichenization in chlorophyte algae.</title>
        <authorList>
            <person name="Puginier C."/>
            <person name="Libourel C."/>
            <person name="Otte J."/>
            <person name="Skaloud P."/>
            <person name="Haon M."/>
            <person name="Grisel S."/>
            <person name="Petersen M."/>
            <person name="Berrin J.G."/>
            <person name="Delaux P.M."/>
            <person name="Dal Grande F."/>
            <person name="Keller J."/>
        </authorList>
    </citation>
    <scope>NUCLEOTIDE SEQUENCE [LARGE SCALE GENOMIC DNA]</scope>
    <source>
        <strain evidence="1 2">SAG 216-7</strain>
    </source>
</reference>
<dbReference type="EMBL" id="JALJOT010000001">
    <property type="protein sequence ID" value="KAK9918444.1"/>
    <property type="molecule type" value="Genomic_DNA"/>
</dbReference>
<protein>
    <submittedName>
        <fullName evidence="1">Uncharacterized protein</fullName>
    </submittedName>
</protein>